<dbReference type="Proteomes" id="UP001370590">
    <property type="component" value="Unassembled WGS sequence"/>
</dbReference>
<comment type="caution">
    <text evidence="1">The sequence shown here is derived from an EMBL/GenBank/DDBJ whole genome shotgun (WGS) entry which is preliminary data.</text>
</comment>
<evidence type="ECO:0000313" key="1">
    <source>
        <dbReference type="EMBL" id="MEJ6400709.1"/>
    </source>
</evidence>
<dbReference type="EMBL" id="JAWMWH010000001">
    <property type="protein sequence ID" value="MEJ6400709.1"/>
    <property type="molecule type" value="Genomic_DNA"/>
</dbReference>
<keyword evidence="2" id="KW-1185">Reference proteome</keyword>
<gene>
    <name evidence="1" type="ORF">R4146_05985</name>
</gene>
<proteinExistence type="predicted"/>
<accession>A0ABU8SLF8</accession>
<name>A0ABU8SLF8_9LACO</name>
<protein>
    <submittedName>
        <fullName evidence="1">Uncharacterized protein</fullName>
    </submittedName>
</protein>
<organism evidence="1 2">
    <name type="scientific">Nicoliella lavandulae</name>
    <dbReference type="NCBI Taxonomy" id="3082954"/>
    <lineage>
        <taxon>Bacteria</taxon>
        <taxon>Bacillati</taxon>
        <taxon>Bacillota</taxon>
        <taxon>Bacilli</taxon>
        <taxon>Lactobacillales</taxon>
        <taxon>Lactobacillaceae</taxon>
        <taxon>Nicoliella</taxon>
    </lineage>
</organism>
<evidence type="ECO:0000313" key="2">
    <source>
        <dbReference type="Proteomes" id="UP001370590"/>
    </source>
</evidence>
<dbReference type="RefSeq" id="WP_339960513.1">
    <property type="nucleotide sequence ID" value="NZ_JAWMWH010000001.1"/>
</dbReference>
<sequence length="324" mass="37401">MKFIINILPNEQLDTNNLINFVKNINNQSHQSEVELVLQTNAHFDNRILQTIQTHQLPIEIVDSKSSIAVSKNNDTYWLNASVGGALLPNAIMQWENTLTQHPTDLLFLRYFNNDESITQQIDPYLFRLSDVNVNTLKRIFDISDSVEFDQLPIREKLLLLLGMQNYYLNDRNNRYATFFNGLDLLGRNVIYRVNADQLVNAKPLLAQLLYDLIENDDYVRLSMPTIVLTDNNIEDEIERILQLVDNRNAIFDEKIAQFYGRSLANRIAKGYGLILNSNLTIADKRDLTHQLKTGTTDLDADVHKKIHNRLVKQQTLASINKLF</sequence>
<reference evidence="1 2" key="1">
    <citation type="submission" date="2023-10" db="EMBL/GenBank/DDBJ databases">
        <title>Nicoliella lavandulae sp. nov. isolated from Lavandula angustifolia flowers.</title>
        <authorList>
            <person name="Alcantara C."/>
            <person name="Zuniga M."/>
            <person name="Landete J.M."/>
            <person name="Monedero V."/>
        </authorList>
    </citation>
    <scope>NUCLEOTIDE SEQUENCE [LARGE SCALE GENOMIC DNA]</scope>
    <source>
        <strain evidence="1 2">Es01</strain>
    </source>
</reference>